<evidence type="ECO:0000313" key="9">
    <source>
        <dbReference type="Proteomes" id="UP000018144"/>
    </source>
</evidence>
<dbReference type="AlphaFoldDB" id="U4LW74"/>
<dbReference type="GO" id="GO:0006391">
    <property type="term" value="P:transcription initiation at mitochondrial promoter"/>
    <property type="evidence" value="ECO:0007669"/>
    <property type="project" value="TreeGrafter"/>
</dbReference>
<dbReference type="EC" id="2.1.1.-" evidence="7"/>
<evidence type="ECO:0000256" key="5">
    <source>
        <dbReference type="ARBA" id="ARBA00022884"/>
    </source>
</evidence>
<evidence type="ECO:0000256" key="1">
    <source>
        <dbReference type="ARBA" id="ARBA00004173"/>
    </source>
</evidence>
<proteinExistence type="inferred from homology"/>
<keyword evidence="2 7" id="KW-0489">Methyltransferase</keyword>
<comment type="subcellular location">
    <subcellularLocation>
        <location evidence="1">Mitochondrion</location>
    </subcellularLocation>
</comment>
<dbReference type="GO" id="GO:0034245">
    <property type="term" value="C:mitochondrial DNA-directed RNA polymerase complex"/>
    <property type="evidence" value="ECO:0007669"/>
    <property type="project" value="TreeGrafter"/>
</dbReference>
<keyword evidence="9" id="KW-1185">Reference proteome</keyword>
<dbReference type="GO" id="GO:0006364">
    <property type="term" value="P:rRNA processing"/>
    <property type="evidence" value="ECO:0007669"/>
    <property type="project" value="UniProtKB-KW"/>
</dbReference>
<dbReference type="PANTHER" id="PTHR11727:SF17">
    <property type="entry name" value="DIMETHYLADENOSINE TRANSFERASE 1, MITOCHONDRIAL"/>
    <property type="match status" value="1"/>
</dbReference>
<dbReference type="GO" id="GO:0034246">
    <property type="term" value="F:mitochondrial transcription factor activity"/>
    <property type="evidence" value="ECO:0007669"/>
    <property type="project" value="TreeGrafter"/>
</dbReference>
<sequence>MCCLGLTKLSPPKPIGPNTPPVNPLGWAASSDIRTDTSLLSALTFFQHQETPGSPSASPACLYRRCLLFTRTVPAASTMSGLATILKKATSKMNREFVTKNLITSRASKHTRYEILDGKLCGKIAKNLNLDAWKGTNIIEMNPGFGLLGITLNKALSPRSHILLEPDKHYHAHLSELKEDCTNMHIVKLDGYDWDTYSRLVTGPFAKKDFAPDYVPPQIETLPNTGDLNTSLLFIGNIAHRADSDRIVTQLLQTCFVGSWIQQFGRVRFILLVKSEAKERILPRVIQTRSRPSILASSSCEVTEVASAPGIRTGKGFQTSILNSKRLVGVDIKQLGEKADIDIKMRKPVDRILLNYNHWRVAEKQAGDKVTRQILYRKEIWEGKLRVAIGEYLSARFLEDYSALKYTDRTTEDLINEYETCKGKPRPNPLENQITPEQREMFSEFEEEYLIPGMGPTAMKKAVEDELYAESTVPKLLQAAEERNKDPLEINVNTQVHPEGRRITVVDFVPQVPHEYFLHKDPDVVQKRFLTFDWMVRSIFTLRAQTVKIALKSLVPGGEYILDEIPDGKGKELGKRRVRCLSTDDLITLARAWEAWPFKPIDEEYGGYSSQAGLVVPLRSEKRT</sequence>
<comment type="similarity">
    <text evidence="7">Belongs to the class I-like SAM-binding methyltransferase superfamily. rRNA adenine N(6)-methyltransferase family.</text>
</comment>
<dbReference type="eggNOG" id="ENOG502QY7G">
    <property type="taxonomic scope" value="Eukaryota"/>
</dbReference>
<dbReference type="PANTHER" id="PTHR11727">
    <property type="entry name" value="DIMETHYLADENOSINE TRANSFERASE"/>
    <property type="match status" value="1"/>
</dbReference>
<dbReference type="Gene3D" id="1.10.8.100">
    <property type="entry name" value="Ribosomal RNA adenine dimethylase-like, domain 2"/>
    <property type="match status" value="1"/>
</dbReference>
<comment type="function">
    <text evidence="6">Mitochondrial transcription factor that confers selective promoter recognition on the core subunit of the yeast mitochondrial RNA polymerase. Interacts with DNA in a non-specific manner.</text>
</comment>
<dbReference type="InterPro" id="IPR023165">
    <property type="entry name" value="rRNA_Ade_diMease-like_C"/>
</dbReference>
<keyword evidence="4 7" id="KW-0949">S-adenosyl-L-methionine</keyword>
<dbReference type="GO" id="GO:0003723">
    <property type="term" value="F:RNA binding"/>
    <property type="evidence" value="ECO:0007669"/>
    <property type="project" value="UniProtKB-KW"/>
</dbReference>
<gene>
    <name evidence="8" type="ORF">PCON_14341</name>
</gene>
<dbReference type="InterPro" id="IPR001737">
    <property type="entry name" value="KsgA/Erm"/>
</dbReference>
<dbReference type="OrthoDB" id="16079at2759"/>
<evidence type="ECO:0000256" key="6">
    <source>
        <dbReference type="ARBA" id="ARBA00024915"/>
    </source>
</evidence>
<accession>U4LW74</accession>
<evidence type="ECO:0000313" key="8">
    <source>
        <dbReference type="EMBL" id="CCX33301.1"/>
    </source>
</evidence>
<dbReference type="GO" id="GO:0008168">
    <property type="term" value="F:methyltransferase activity"/>
    <property type="evidence" value="ECO:0007669"/>
    <property type="project" value="UniProtKB-KW"/>
</dbReference>
<evidence type="ECO:0000256" key="2">
    <source>
        <dbReference type="ARBA" id="ARBA00022603"/>
    </source>
</evidence>
<dbReference type="GO" id="GO:0032259">
    <property type="term" value="P:methylation"/>
    <property type="evidence" value="ECO:0007669"/>
    <property type="project" value="UniProtKB-KW"/>
</dbReference>
<dbReference type="Proteomes" id="UP000018144">
    <property type="component" value="Unassembled WGS sequence"/>
</dbReference>
<dbReference type="GO" id="GO:0005759">
    <property type="term" value="C:mitochondrial matrix"/>
    <property type="evidence" value="ECO:0007669"/>
    <property type="project" value="TreeGrafter"/>
</dbReference>
<keyword evidence="5" id="KW-0694">RNA-binding</keyword>
<dbReference type="EMBL" id="HF936042">
    <property type="protein sequence ID" value="CCX33301.1"/>
    <property type="molecule type" value="Genomic_DNA"/>
</dbReference>
<name>U4LW74_PYROM</name>
<evidence type="ECO:0000256" key="4">
    <source>
        <dbReference type="ARBA" id="ARBA00022691"/>
    </source>
</evidence>
<protein>
    <recommendedName>
        <fullName evidence="7">rRNA adenine N(6)-methyltransferase</fullName>
        <ecNumber evidence="7">2.1.1.-</ecNumber>
    </recommendedName>
</protein>
<organism evidence="8 9">
    <name type="scientific">Pyronema omphalodes (strain CBS 100304)</name>
    <name type="common">Pyronema confluens</name>
    <dbReference type="NCBI Taxonomy" id="1076935"/>
    <lineage>
        <taxon>Eukaryota</taxon>
        <taxon>Fungi</taxon>
        <taxon>Dikarya</taxon>
        <taxon>Ascomycota</taxon>
        <taxon>Pezizomycotina</taxon>
        <taxon>Pezizomycetes</taxon>
        <taxon>Pezizales</taxon>
        <taxon>Pyronemataceae</taxon>
        <taxon>Pyronema</taxon>
    </lineage>
</organism>
<dbReference type="Pfam" id="PF00398">
    <property type="entry name" value="RrnaAD"/>
    <property type="match status" value="1"/>
</dbReference>
<dbReference type="InterPro" id="IPR029063">
    <property type="entry name" value="SAM-dependent_MTases_sf"/>
</dbReference>
<keyword evidence="3 7" id="KW-0808">Transferase</keyword>
<dbReference type="OMA" id="AHERENN"/>
<dbReference type="SUPFAM" id="SSF53335">
    <property type="entry name" value="S-adenosyl-L-methionine-dependent methyltransferases"/>
    <property type="match status" value="1"/>
</dbReference>
<evidence type="ECO:0000256" key="7">
    <source>
        <dbReference type="RuleBase" id="RU362106"/>
    </source>
</evidence>
<reference evidence="8 9" key="1">
    <citation type="journal article" date="2013" name="PLoS Genet.">
        <title>The genome and development-dependent transcriptomes of Pyronema confluens: a window into fungal evolution.</title>
        <authorList>
            <person name="Traeger S."/>
            <person name="Altegoer F."/>
            <person name="Freitag M."/>
            <person name="Gabaldon T."/>
            <person name="Kempken F."/>
            <person name="Kumar A."/>
            <person name="Marcet-Houben M."/>
            <person name="Poggeler S."/>
            <person name="Stajich J.E."/>
            <person name="Nowrousian M."/>
        </authorList>
    </citation>
    <scope>NUCLEOTIDE SEQUENCE [LARGE SCALE GENOMIC DNA]</scope>
    <source>
        <strain evidence="9">CBS 100304</strain>
        <tissue evidence="8">Vegetative mycelium</tissue>
    </source>
</reference>
<evidence type="ECO:0000256" key="3">
    <source>
        <dbReference type="ARBA" id="ARBA00022679"/>
    </source>
</evidence>
<keyword evidence="7" id="KW-0698">rRNA processing</keyword>
<dbReference type="Gene3D" id="3.40.50.150">
    <property type="entry name" value="Vaccinia Virus protein VP39"/>
    <property type="match status" value="1"/>
</dbReference>